<dbReference type="SUPFAM" id="SSF52172">
    <property type="entry name" value="CheY-like"/>
    <property type="match status" value="1"/>
</dbReference>
<dbReference type="GO" id="GO:0006355">
    <property type="term" value="P:regulation of DNA-templated transcription"/>
    <property type="evidence" value="ECO:0007669"/>
    <property type="project" value="InterPro"/>
</dbReference>
<dbReference type="InterPro" id="IPR001789">
    <property type="entry name" value="Sig_transdc_resp-reg_receiver"/>
</dbReference>
<evidence type="ECO:0000256" key="8">
    <source>
        <dbReference type="ARBA" id="ARBA00023012"/>
    </source>
</evidence>
<accession>A0A518HER0</accession>
<name>A0A518HER0_9BACT</name>
<reference evidence="17 18" key="1">
    <citation type="submission" date="2019-02" db="EMBL/GenBank/DDBJ databases">
        <title>Deep-cultivation of Planctomycetes and their phenomic and genomic characterization uncovers novel biology.</title>
        <authorList>
            <person name="Wiegand S."/>
            <person name="Jogler M."/>
            <person name="Boedeker C."/>
            <person name="Pinto D."/>
            <person name="Vollmers J."/>
            <person name="Rivas-Marin E."/>
            <person name="Kohn T."/>
            <person name="Peeters S.H."/>
            <person name="Heuer A."/>
            <person name="Rast P."/>
            <person name="Oberbeckmann S."/>
            <person name="Bunk B."/>
            <person name="Jeske O."/>
            <person name="Meyerdierks A."/>
            <person name="Storesund J.E."/>
            <person name="Kallscheuer N."/>
            <person name="Luecker S."/>
            <person name="Lage O.M."/>
            <person name="Pohl T."/>
            <person name="Merkel B.J."/>
            <person name="Hornburger P."/>
            <person name="Mueller R.-W."/>
            <person name="Bruemmer F."/>
            <person name="Labrenz M."/>
            <person name="Spormann A.M."/>
            <person name="Op den Camp H."/>
            <person name="Overmann J."/>
            <person name="Amann R."/>
            <person name="Jetten M.S.M."/>
            <person name="Mascher T."/>
            <person name="Medema M.H."/>
            <person name="Devos D.P."/>
            <person name="Kaster A.-K."/>
            <person name="Ovreas L."/>
            <person name="Rohde M."/>
            <person name="Galperin M.Y."/>
            <person name="Jogler C."/>
        </authorList>
    </citation>
    <scope>NUCLEOTIDE SEQUENCE [LARGE SCALE GENOMIC DNA]</scope>
    <source>
        <strain evidence="17 18">ElP</strain>
        <plasmid evidence="18">pelp_1</plasmid>
    </source>
</reference>
<feature type="region of interest" description="Disordered" evidence="14">
    <location>
        <begin position="284"/>
        <end position="392"/>
    </location>
</feature>
<keyword evidence="5 13" id="KW-0597">Phosphoprotein</keyword>
<evidence type="ECO:0000256" key="10">
    <source>
        <dbReference type="ARBA" id="ARBA00023159"/>
    </source>
</evidence>
<dbReference type="Pfam" id="PF02954">
    <property type="entry name" value="HTH_8"/>
    <property type="match status" value="1"/>
</dbReference>
<sequence>MLDVRLPGTDGLSALGAFRARVGPAPIVVITAFGSLDTAVRAMEGGAFDYLVKPFDLDQAAAVLSRALEVRPPGSRGPAPPLDAGDDALIGNSPAMQDLFKQIALVAPTDVPVLITGESGTGKELVARAIHRHSPRRPGPFLPICLAALSPSLVERELFGHLKGSFTGADHDRKGLLELASAARSCSTRSATSPGAPGEVAAHPGAPRGHPRRRCPPPADLRIVAATNRPLGDLMSSGQFRHDLFFRLSVFPIHLPPLRDRAEDVPALAEHFLRRSRVPDAAGLRLDPDALRPSEPAPGPATSGSFATRSSAPPSSPGVRRSAPTTCPAPVRPGPVVDRLPGRLRPAARRLGEPGGGPTPGRTQRPRPLRSVPRPGRAAPPPRRPAACNGNRARAARLLGIHRSTLRQKLSRHEIS</sequence>
<proteinExistence type="predicted"/>
<evidence type="ECO:0000256" key="2">
    <source>
        <dbReference type="ARBA" id="ARBA00019059"/>
    </source>
</evidence>
<gene>
    <name evidence="17" type="primary">glnG</name>
    <name evidence="17" type="ORF">ElP_73010</name>
</gene>
<dbReference type="Gene3D" id="1.10.10.60">
    <property type="entry name" value="Homeodomain-like"/>
    <property type="match status" value="1"/>
</dbReference>
<evidence type="ECO:0000256" key="1">
    <source>
        <dbReference type="ARBA" id="ARBA00004496"/>
    </source>
</evidence>
<dbReference type="GO" id="GO:0005524">
    <property type="term" value="F:ATP binding"/>
    <property type="evidence" value="ECO:0007669"/>
    <property type="project" value="UniProtKB-KW"/>
</dbReference>
<evidence type="ECO:0000259" key="15">
    <source>
        <dbReference type="PROSITE" id="PS50045"/>
    </source>
</evidence>
<keyword evidence="7" id="KW-0067">ATP-binding</keyword>
<dbReference type="PROSITE" id="PS00675">
    <property type="entry name" value="SIGMA54_INTERACT_1"/>
    <property type="match status" value="1"/>
</dbReference>
<evidence type="ECO:0000256" key="11">
    <source>
        <dbReference type="ARBA" id="ARBA00029881"/>
    </source>
</evidence>
<dbReference type="GO" id="GO:0043565">
    <property type="term" value="F:sequence-specific DNA binding"/>
    <property type="evidence" value="ECO:0007669"/>
    <property type="project" value="InterPro"/>
</dbReference>
<dbReference type="KEGG" id="tpla:ElP_73010"/>
<evidence type="ECO:0000256" key="3">
    <source>
        <dbReference type="ARBA" id="ARBA00022490"/>
    </source>
</evidence>
<protein>
    <recommendedName>
        <fullName evidence="2">DNA-binding transcriptional regulator NtrC</fullName>
    </recommendedName>
    <alternativeName>
        <fullName evidence="11">Nitrogen regulation protein NR(I)</fullName>
    </alternativeName>
    <alternativeName>
        <fullName evidence="12">Nitrogen regulator I</fullName>
    </alternativeName>
</protein>
<organism evidence="17 18">
    <name type="scientific">Tautonia plasticadhaerens</name>
    <dbReference type="NCBI Taxonomy" id="2527974"/>
    <lineage>
        <taxon>Bacteria</taxon>
        <taxon>Pseudomonadati</taxon>
        <taxon>Planctomycetota</taxon>
        <taxon>Planctomycetia</taxon>
        <taxon>Isosphaerales</taxon>
        <taxon>Isosphaeraceae</taxon>
        <taxon>Tautonia</taxon>
    </lineage>
</organism>
<evidence type="ECO:0000256" key="13">
    <source>
        <dbReference type="PROSITE-ProRule" id="PRU00169"/>
    </source>
</evidence>
<dbReference type="Gene3D" id="3.40.50.300">
    <property type="entry name" value="P-loop containing nucleotide triphosphate hydrolases"/>
    <property type="match status" value="2"/>
</dbReference>
<keyword evidence="18" id="KW-1185">Reference proteome</keyword>
<evidence type="ECO:0000256" key="9">
    <source>
        <dbReference type="ARBA" id="ARBA00023125"/>
    </source>
</evidence>
<keyword evidence="17" id="KW-0614">Plasmid</keyword>
<feature type="domain" description="Sigma-54 factor interaction" evidence="15">
    <location>
        <begin position="89"/>
        <end position="292"/>
    </location>
</feature>
<evidence type="ECO:0000313" key="18">
    <source>
        <dbReference type="Proteomes" id="UP000317835"/>
    </source>
</evidence>
<keyword evidence="10" id="KW-0010">Activator</keyword>
<keyword evidence="8" id="KW-0902">Two-component regulatory system</keyword>
<evidence type="ECO:0000256" key="5">
    <source>
        <dbReference type="ARBA" id="ARBA00022553"/>
    </source>
</evidence>
<geneLocation type="plasmid" evidence="18">
    <name>pelp_1</name>
</geneLocation>
<evidence type="ECO:0000259" key="16">
    <source>
        <dbReference type="PROSITE" id="PS50110"/>
    </source>
</evidence>
<feature type="domain" description="Response regulatory" evidence="16">
    <location>
        <begin position="1"/>
        <end position="68"/>
    </location>
</feature>
<dbReference type="CDD" id="cd00009">
    <property type="entry name" value="AAA"/>
    <property type="match status" value="1"/>
</dbReference>
<dbReference type="PANTHER" id="PTHR32071:SF95">
    <property type="entry name" value="DNA-BINDING TRANSCRIPTIONAL REGULATOR NTRC"/>
    <property type="match status" value="1"/>
</dbReference>
<dbReference type="PROSITE" id="PS50110">
    <property type="entry name" value="RESPONSE_REGULATORY"/>
    <property type="match status" value="1"/>
</dbReference>
<evidence type="ECO:0000256" key="6">
    <source>
        <dbReference type="ARBA" id="ARBA00022741"/>
    </source>
</evidence>
<dbReference type="InterPro" id="IPR011006">
    <property type="entry name" value="CheY-like_superfamily"/>
</dbReference>
<feature type="region of interest" description="Disordered" evidence="14">
    <location>
        <begin position="188"/>
        <end position="218"/>
    </location>
</feature>
<dbReference type="InterPro" id="IPR002197">
    <property type="entry name" value="HTH_Fis"/>
</dbReference>
<dbReference type="GO" id="GO:0000160">
    <property type="term" value="P:phosphorelay signal transduction system"/>
    <property type="evidence" value="ECO:0007669"/>
    <property type="project" value="InterPro"/>
</dbReference>
<evidence type="ECO:0000256" key="14">
    <source>
        <dbReference type="SAM" id="MobiDB-lite"/>
    </source>
</evidence>
<dbReference type="SUPFAM" id="SSF46689">
    <property type="entry name" value="Homeodomain-like"/>
    <property type="match status" value="1"/>
</dbReference>
<dbReference type="Pfam" id="PF00158">
    <property type="entry name" value="Sigma54_activat"/>
    <property type="match status" value="2"/>
</dbReference>
<evidence type="ECO:0000256" key="12">
    <source>
        <dbReference type="ARBA" id="ARBA00031910"/>
    </source>
</evidence>
<feature type="modified residue" description="4-aspartylphosphate" evidence="13">
    <location>
        <position position="3"/>
    </location>
</feature>
<feature type="compositionally biased region" description="Polar residues" evidence="14">
    <location>
        <begin position="302"/>
        <end position="313"/>
    </location>
</feature>
<evidence type="ECO:0000313" key="17">
    <source>
        <dbReference type="EMBL" id="QDV39335.1"/>
    </source>
</evidence>
<dbReference type="InterPro" id="IPR025662">
    <property type="entry name" value="Sigma_54_int_dom_ATP-bd_1"/>
</dbReference>
<comment type="subcellular location">
    <subcellularLocation>
        <location evidence="1">Cytoplasm</location>
    </subcellularLocation>
</comment>
<dbReference type="InterPro" id="IPR002078">
    <property type="entry name" value="Sigma_54_int"/>
</dbReference>
<evidence type="ECO:0000256" key="4">
    <source>
        <dbReference type="ARBA" id="ARBA00022491"/>
    </source>
</evidence>
<keyword evidence="6" id="KW-0547">Nucleotide-binding</keyword>
<dbReference type="SUPFAM" id="SSF52540">
    <property type="entry name" value="P-loop containing nucleoside triphosphate hydrolases"/>
    <property type="match status" value="1"/>
</dbReference>
<keyword evidence="3" id="KW-0963">Cytoplasm</keyword>
<evidence type="ECO:0000256" key="7">
    <source>
        <dbReference type="ARBA" id="ARBA00022840"/>
    </source>
</evidence>
<dbReference type="Gene3D" id="3.40.50.2300">
    <property type="match status" value="1"/>
</dbReference>
<dbReference type="InterPro" id="IPR009057">
    <property type="entry name" value="Homeodomain-like_sf"/>
</dbReference>
<dbReference type="PANTHER" id="PTHR32071">
    <property type="entry name" value="TRANSCRIPTIONAL REGULATORY PROTEIN"/>
    <property type="match status" value="1"/>
</dbReference>
<keyword evidence="4" id="KW-0678">Repressor</keyword>
<dbReference type="Pfam" id="PF00072">
    <property type="entry name" value="Response_reg"/>
    <property type="match status" value="1"/>
</dbReference>
<dbReference type="Proteomes" id="UP000317835">
    <property type="component" value="Plasmid pElP_1"/>
</dbReference>
<dbReference type="EMBL" id="CP036427">
    <property type="protein sequence ID" value="QDV39335.1"/>
    <property type="molecule type" value="Genomic_DNA"/>
</dbReference>
<keyword evidence="9" id="KW-0238">DNA-binding</keyword>
<dbReference type="PROSITE" id="PS50045">
    <property type="entry name" value="SIGMA54_INTERACT_4"/>
    <property type="match status" value="1"/>
</dbReference>
<dbReference type="InterPro" id="IPR027417">
    <property type="entry name" value="P-loop_NTPase"/>
</dbReference>
<dbReference type="AlphaFoldDB" id="A0A518HER0"/>